<feature type="signal peptide" evidence="3">
    <location>
        <begin position="1"/>
        <end position="19"/>
    </location>
</feature>
<protein>
    <submittedName>
        <fullName evidence="4">G097 VD Superfamily O2 precursor conopeptide</fullName>
    </submittedName>
</protein>
<proteinExistence type="evidence at transcript level"/>
<dbReference type="GO" id="GO:0008200">
    <property type="term" value="F:ion channel inhibitor activity"/>
    <property type="evidence" value="ECO:0007669"/>
    <property type="project" value="InterPro"/>
</dbReference>
<evidence type="ECO:0000313" key="4">
    <source>
        <dbReference type="EMBL" id="BAO65630.1"/>
    </source>
</evidence>
<dbReference type="InterPro" id="IPR004214">
    <property type="entry name" value="Conotoxin"/>
</dbReference>
<name>X5IY19_CONGE</name>
<keyword evidence="2" id="KW-0964">Secreted</keyword>
<evidence type="ECO:0000256" key="3">
    <source>
        <dbReference type="SAM" id="SignalP"/>
    </source>
</evidence>
<comment type="subcellular location">
    <subcellularLocation>
        <location evidence="1">Secreted</location>
    </subcellularLocation>
</comment>
<accession>X5IY19</accession>
<reference evidence="4" key="1">
    <citation type="journal article" date="2014" name="Nat. Commun.">
        <title>Evolution of separate predation- and defence-evoked venoms in carnivorous cone snails.</title>
        <authorList>
            <person name="Dutertre S."/>
            <person name="Jin A.-H."/>
            <person name="Vetter I."/>
            <person name="Hamilton B."/>
            <person name="Sunagar K."/>
            <person name="Lavergne V."/>
            <person name="Dutertre V."/>
            <person name="Fry B.G."/>
            <person name="Antunes A."/>
            <person name="Venter D.J."/>
            <person name="Alewood P.F."/>
            <person name="Lewis R.J."/>
        </authorList>
    </citation>
    <scope>NUCLEOTIDE SEQUENCE</scope>
    <source>
        <strain evidence="4">G097</strain>
        <tissue evidence="4">Venom duct</tissue>
    </source>
</reference>
<organism evidence="4">
    <name type="scientific">Conus geographus</name>
    <name type="common">Geography cone</name>
    <name type="synonym">Nubecula geographus</name>
    <dbReference type="NCBI Taxonomy" id="6491"/>
    <lineage>
        <taxon>Eukaryota</taxon>
        <taxon>Metazoa</taxon>
        <taxon>Spiralia</taxon>
        <taxon>Lophotrochozoa</taxon>
        <taxon>Mollusca</taxon>
        <taxon>Gastropoda</taxon>
        <taxon>Caenogastropoda</taxon>
        <taxon>Neogastropoda</taxon>
        <taxon>Conoidea</taxon>
        <taxon>Conidae</taxon>
        <taxon>Conus</taxon>
        <taxon>Gastridium</taxon>
    </lineage>
</organism>
<feature type="chain" id="PRO_5004956613" evidence="3">
    <location>
        <begin position="20"/>
        <end position="77"/>
    </location>
</feature>
<dbReference type="GO" id="GO:0005576">
    <property type="term" value="C:extracellular region"/>
    <property type="evidence" value="ECO:0007669"/>
    <property type="project" value="UniProtKB-SubCell"/>
</dbReference>
<keyword evidence="3" id="KW-0732">Signal</keyword>
<dbReference type="AlphaFoldDB" id="X5IY19"/>
<sequence>MEKLTILLLVAAVLMSTQAMIQGGGENRPMENIKYLSKSQRSAERGVWSECSDWLAGCSSPSECCSEKCDTFCRLWR</sequence>
<evidence type="ECO:0000256" key="1">
    <source>
        <dbReference type="ARBA" id="ARBA00004613"/>
    </source>
</evidence>
<dbReference type="EMBL" id="AB910862">
    <property type="protein sequence ID" value="BAO65630.1"/>
    <property type="molecule type" value="mRNA"/>
</dbReference>
<dbReference type="Pfam" id="PF02950">
    <property type="entry name" value="Conotoxin"/>
    <property type="match status" value="1"/>
</dbReference>
<evidence type="ECO:0000256" key="2">
    <source>
        <dbReference type="ARBA" id="ARBA00022525"/>
    </source>
</evidence>